<feature type="compositionally biased region" description="Polar residues" evidence="1">
    <location>
        <begin position="1"/>
        <end position="21"/>
    </location>
</feature>
<feature type="region of interest" description="Disordered" evidence="1">
    <location>
        <begin position="1"/>
        <end position="60"/>
    </location>
</feature>
<dbReference type="EMBL" id="JABANM010030322">
    <property type="protein sequence ID" value="KAF4706449.1"/>
    <property type="molecule type" value="Genomic_DNA"/>
</dbReference>
<accession>A0A7J6QD05</accession>
<organism evidence="2 3">
    <name type="scientific">Perkinsus olseni</name>
    <name type="common">Perkinsus atlanticus</name>
    <dbReference type="NCBI Taxonomy" id="32597"/>
    <lineage>
        <taxon>Eukaryota</taxon>
        <taxon>Sar</taxon>
        <taxon>Alveolata</taxon>
        <taxon>Perkinsozoa</taxon>
        <taxon>Perkinsea</taxon>
        <taxon>Perkinsida</taxon>
        <taxon>Perkinsidae</taxon>
        <taxon>Perkinsus</taxon>
    </lineage>
</organism>
<evidence type="ECO:0000313" key="2">
    <source>
        <dbReference type="EMBL" id="KAF4706449.1"/>
    </source>
</evidence>
<sequence length="141" mass="15042">MYPGPSSSTTTDNEDQLQTSIGGKRPPPPPPPPPPAAPAAAETADDDKIDGEGNTCTGINTYADNPNIISISQINNNNNNDDDDCNNKSNNDDIIISHTTHHLLYLPSVIGLRPSHDDHQPPAAAQGSPILKRDCHYCVIL</sequence>
<feature type="compositionally biased region" description="Pro residues" evidence="1">
    <location>
        <begin position="25"/>
        <end position="37"/>
    </location>
</feature>
<dbReference type="AlphaFoldDB" id="A0A7J6QD05"/>
<protein>
    <submittedName>
        <fullName evidence="2">Uncharacterized protein</fullName>
    </submittedName>
</protein>
<comment type="caution">
    <text evidence="2">The sequence shown here is derived from an EMBL/GenBank/DDBJ whole genome shotgun (WGS) entry which is preliminary data.</text>
</comment>
<proteinExistence type="predicted"/>
<evidence type="ECO:0000313" key="3">
    <source>
        <dbReference type="Proteomes" id="UP000574390"/>
    </source>
</evidence>
<dbReference type="Proteomes" id="UP000574390">
    <property type="component" value="Unassembled WGS sequence"/>
</dbReference>
<reference evidence="2 3" key="1">
    <citation type="submission" date="2020-04" db="EMBL/GenBank/DDBJ databases">
        <title>Perkinsus olseni comparative genomics.</title>
        <authorList>
            <person name="Bogema D.R."/>
        </authorList>
    </citation>
    <scope>NUCLEOTIDE SEQUENCE [LARGE SCALE GENOMIC DNA]</scope>
    <source>
        <strain evidence="2">ATCC PRA-205</strain>
    </source>
</reference>
<gene>
    <name evidence="2" type="ORF">FOZ62_004264</name>
</gene>
<evidence type="ECO:0000256" key="1">
    <source>
        <dbReference type="SAM" id="MobiDB-lite"/>
    </source>
</evidence>
<name>A0A7J6QD05_PEROL</name>